<dbReference type="AlphaFoldDB" id="A0A0L1JS36"/>
<dbReference type="Pfam" id="PF04299">
    <property type="entry name" value="FMN_bind_2"/>
    <property type="match status" value="1"/>
</dbReference>
<dbReference type="PIRSF" id="PIRSF010372">
    <property type="entry name" value="PaiB"/>
    <property type="match status" value="1"/>
</dbReference>
<dbReference type="SUPFAM" id="SSF50475">
    <property type="entry name" value="FMN-binding split barrel"/>
    <property type="match status" value="1"/>
</dbReference>
<dbReference type="EMBL" id="AQQZ01000002">
    <property type="protein sequence ID" value="KNG94546.1"/>
    <property type="molecule type" value="Genomic_DNA"/>
</dbReference>
<name>A0A0L1JS36_9RHOB</name>
<comment type="caution">
    <text evidence="1">The sequence shown here is derived from an EMBL/GenBank/DDBJ whole genome shotgun (WGS) entry which is preliminary data.</text>
</comment>
<dbReference type="RefSeq" id="WP_050529516.1">
    <property type="nucleotide sequence ID" value="NZ_AQQZ01000002.1"/>
</dbReference>
<dbReference type="PATRIC" id="fig|1317121.7.peg.1131"/>
<organism evidence="1 2">
    <name type="scientific">Pseudaestuariivita atlantica</name>
    <dbReference type="NCBI Taxonomy" id="1317121"/>
    <lineage>
        <taxon>Bacteria</taxon>
        <taxon>Pseudomonadati</taxon>
        <taxon>Pseudomonadota</taxon>
        <taxon>Alphaproteobacteria</taxon>
        <taxon>Rhodobacterales</taxon>
        <taxon>Paracoccaceae</taxon>
        <taxon>Pseudaestuariivita</taxon>
    </lineage>
</organism>
<dbReference type="Gene3D" id="2.30.110.10">
    <property type="entry name" value="Electron Transport, Fmn-binding Protein, Chain A"/>
    <property type="match status" value="1"/>
</dbReference>
<protein>
    <submittedName>
        <fullName evidence="1">Negative transcriptional regulator</fullName>
    </submittedName>
</protein>
<keyword evidence="2" id="KW-1185">Reference proteome</keyword>
<dbReference type="InterPro" id="IPR007396">
    <property type="entry name" value="TR_PAI2-type"/>
</dbReference>
<evidence type="ECO:0000313" key="1">
    <source>
        <dbReference type="EMBL" id="KNG94546.1"/>
    </source>
</evidence>
<accession>A0A0L1JS36</accession>
<dbReference type="PANTHER" id="PTHR35802:SF1">
    <property type="entry name" value="PROTEASE SYNTHASE AND SPORULATION PROTEIN PAI 2"/>
    <property type="match status" value="1"/>
</dbReference>
<reference evidence="1 2" key="1">
    <citation type="journal article" date="2015" name="Int. J. Syst. Evol. Microbiol.">
        <title>Aestuariivita atlantica sp. nov., isolated from deep sea sediment of the Atlantic Ocean.</title>
        <authorList>
            <person name="Li G."/>
            <person name="Lai Q."/>
            <person name="Du Y."/>
            <person name="Liu X."/>
            <person name="Sun F."/>
            <person name="Shao Z."/>
        </authorList>
    </citation>
    <scope>NUCLEOTIDE SEQUENCE [LARGE SCALE GENOMIC DNA]</scope>
    <source>
        <strain evidence="1 2">22II-S11-z3</strain>
    </source>
</reference>
<gene>
    <name evidence="1" type="ORF">ATO11_03810</name>
</gene>
<dbReference type="PANTHER" id="PTHR35802">
    <property type="entry name" value="PROTEASE SYNTHASE AND SPORULATION PROTEIN PAI 2"/>
    <property type="match status" value="1"/>
</dbReference>
<dbReference type="Proteomes" id="UP000036938">
    <property type="component" value="Unassembled WGS sequence"/>
</dbReference>
<sequence length="210" mass="23085">MHPNPIFRGRADARNLDFARAQGFGALIVAVDGVPQIAQAPFLLSDDDAHADLHLLRSNPVWRALDEPRQATLLVTGAHGYISPDWYGIDDQVPTWNYVSVHLTGTLERLPTGALRDTLDAQSAHFEALTAPKPPWTTDKMPRDLMAKMMRTIMPLRLTITGIDGTWKLNQNKPDAARLSAADAVEAHGLGLDTRTLAALMRDPPEQESP</sequence>
<dbReference type="OrthoDB" id="9794948at2"/>
<dbReference type="InterPro" id="IPR012349">
    <property type="entry name" value="Split_barrel_FMN-bd"/>
</dbReference>
<proteinExistence type="predicted"/>
<dbReference type="STRING" id="1317121.ATO11_03810"/>
<evidence type="ECO:0000313" key="2">
    <source>
        <dbReference type="Proteomes" id="UP000036938"/>
    </source>
</evidence>